<dbReference type="Pfam" id="PF05182">
    <property type="entry name" value="Fip1"/>
    <property type="match status" value="1"/>
</dbReference>
<keyword evidence="5" id="KW-0539">Nucleus</keyword>
<dbReference type="HOGENOM" id="CLU_039307_2_1_1"/>
<dbReference type="OrthoDB" id="1917198at2759"/>
<dbReference type="PANTHER" id="PTHR13484:SF0">
    <property type="entry name" value="PRE-MRNA 3'-END-PROCESSING FACTOR FIP1"/>
    <property type="match status" value="1"/>
</dbReference>
<evidence type="ECO:0000259" key="7">
    <source>
        <dbReference type="Pfam" id="PF05182"/>
    </source>
</evidence>
<dbReference type="GO" id="GO:0006397">
    <property type="term" value="P:mRNA processing"/>
    <property type="evidence" value="ECO:0007669"/>
    <property type="project" value="UniProtKB-KW"/>
</dbReference>
<proteinExistence type="inferred from homology"/>
<organism evidence="8 9">
    <name type="scientific">Naumovozyma castellii</name>
    <name type="common">Yeast</name>
    <name type="synonym">Saccharomyces castellii</name>
    <dbReference type="NCBI Taxonomy" id="27288"/>
    <lineage>
        <taxon>Eukaryota</taxon>
        <taxon>Fungi</taxon>
        <taxon>Dikarya</taxon>
        <taxon>Ascomycota</taxon>
        <taxon>Saccharomycotina</taxon>
        <taxon>Saccharomycetes</taxon>
        <taxon>Saccharomycetales</taxon>
        <taxon>Saccharomycetaceae</taxon>
        <taxon>Naumovozyma</taxon>
    </lineage>
</organism>
<reference evidence="8 9" key="1">
    <citation type="journal article" date="2011" name="Proc. Natl. Acad. Sci. U.S.A.">
        <title>Evolutionary erosion of yeast sex chromosomes by mating-type switching accidents.</title>
        <authorList>
            <person name="Gordon J.L."/>
            <person name="Armisen D."/>
            <person name="Proux-Wera E."/>
            <person name="Oheigeartaigh S.S."/>
            <person name="Byrne K.P."/>
            <person name="Wolfe K.H."/>
        </authorList>
    </citation>
    <scope>NUCLEOTIDE SEQUENCE [LARGE SCALE GENOMIC DNA]</scope>
    <source>
        <strain evidence="9">ATCC 76901 / BCRC 22586 / CBS 4309 / NBRC 1992 / NRRL Y-12630</strain>
    </source>
</reference>
<keyword evidence="4" id="KW-0507">mRNA processing</keyword>
<dbReference type="InterPro" id="IPR007854">
    <property type="entry name" value="Fip1_dom"/>
</dbReference>
<evidence type="ECO:0000256" key="6">
    <source>
        <dbReference type="SAM" id="MobiDB-lite"/>
    </source>
</evidence>
<comment type="subcellular location">
    <subcellularLocation>
        <location evidence="1">Nucleus</location>
    </subcellularLocation>
</comment>
<dbReference type="GO" id="GO:0005847">
    <property type="term" value="C:mRNA cleavage and polyadenylation specificity factor complex"/>
    <property type="evidence" value="ECO:0007669"/>
    <property type="project" value="EnsemblFungi"/>
</dbReference>
<dbReference type="STRING" id="1064592.G0VIP4"/>
<name>G0VIP4_NAUCA</name>
<protein>
    <recommendedName>
        <fullName evidence="3">Pre-mRNA polyadenylation factor FIP1</fullName>
    </recommendedName>
</protein>
<feature type="compositionally biased region" description="Basic and acidic residues" evidence="6">
    <location>
        <begin position="26"/>
        <end position="35"/>
    </location>
</feature>
<keyword evidence="9" id="KW-1185">Reference proteome</keyword>
<evidence type="ECO:0000313" key="8">
    <source>
        <dbReference type="EMBL" id="CCC71370.1"/>
    </source>
</evidence>
<evidence type="ECO:0000256" key="4">
    <source>
        <dbReference type="ARBA" id="ARBA00022664"/>
    </source>
</evidence>
<sequence length="342" mass="38100">MSSSEDEDDKFLYGSDTEEAPSSNKRSLDTIDEQTKRRKVDTPQQPTATIESDEYDSESDDESDVEFILSTGPDIHRLDSNSTLVASSTTPVSTIQPVVNAISVATDELAKDDETQTPMTKETTTATNGYSINNDETATLTSDSLKNNNTMLGSIDLDKDGLFEGESITNIDPEVLREKPWRQPGANLSDYFNYGFNEYTWTEYLNRQEKLRADYNPRRILMGLMTLQQQGRLDPQPKQNQTNQNIPSMASPMPNTNQPQMNMNMNYQSIPNNMMNNQNKPNNAAPPMLPAGFPPAPFGMFGGFGFPPPPFMAQQPNLNPNQNSNPNPNQSPNSIPMLPNKK</sequence>
<reference key="2">
    <citation type="submission" date="2011-08" db="EMBL/GenBank/DDBJ databases">
        <title>Genome sequence of Naumovozyma castellii.</title>
        <authorList>
            <person name="Gordon J.L."/>
            <person name="Armisen D."/>
            <person name="Proux-Wera E."/>
            <person name="OhEigeartaigh S.S."/>
            <person name="Byrne K.P."/>
            <person name="Wolfe K.H."/>
        </authorList>
    </citation>
    <scope>NUCLEOTIDE SEQUENCE</scope>
    <source>
        <strain>Type strain:CBS 4309</strain>
    </source>
</reference>
<dbReference type="RefSeq" id="XP_003677720.1">
    <property type="nucleotide sequence ID" value="XM_003677672.1"/>
</dbReference>
<accession>G0VIP4</accession>
<evidence type="ECO:0000256" key="2">
    <source>
        <dbReference type="ARBA" id="ARBA00007459"/>
    </source>
</evidence>
<dbReference type="GeneID" id="96905050"/>
<dbReference type="InParanoid" id="G0VIP4"/>
<dbReference type="eggNOG" id="KOG1049">
    <property type="taxonomic scope" value="Eukaryota"/>
</dbReference>
<dbReference type="AlphaFoldDB" id="G0VIP4"/>
<evidence type="ECO:0000256" key="3">
    <source>
        <dbReference type="ARBA" id="ARBA00017404"/>
    </source>
</evidence>
<feature type="domain" description="Pre-mRNA polyadenylation factor Fip1" evidence="7">
    <location>
        <begin position="171"/>
        <end position="212"/>
    </location>
</feature>
<dbReference type="KEGG" id="ncs:NCAS_0H00600"/>
<dbReference type="FunCoup" id="G0VIP4">
    <property type="interactions" value="266"/>
</dbReference>
<dbReference type="GO" id="GO:0003723">
    <property type="term" value="F:RNA binding"/>
    <property type="evidence" value="ECO:0007669"/>
    <property type="project" value="EnsemblFungi"/>
</dbReference>
<feature type="compositionally biased region" description="Low complexity" evidence="6">
    <location>
        <begin position="312"/>
        <end position="334"/>
    </location>
</feature>
<dbReference type="InterPro" id="IPR051187">
    <property type="entry name" value="Pre-mRNA_3'-end_processing_reg"/>
</dbReference>
<feature type="region of interest" description="Disordered" evidence="6">
    <location>
        <begin position="1"/>
        <end position="64"/>
    </location>
</feature>
<evidence type="ECO:0000256" key="1">
    <source>
        <dbReference type="ARBA" id="ARBA00004123"/>
    </source>
</evidence>
<feature type="region of interest" description="Disordered" evidence="6">
    <location>
        <begin position="306"/>
        <end position="342"/>
    </location>
</feature>
<feature type="region of interest" description="Disordered" evidence="6">
    <location>
        <begin position="111"/>
        <end position="131"/>
    </location>
</feature>
<dbReference type="GO" id="GO:0030674">
    <property type="term" value="F:protein-macromolecule adaptor activity"/>
    <property type="evidence" value="ECO:0007669"/>
    <property type="project" value="EnsemblFungi"/>
</dbReference>
<feature type="compositionally biased region" description="Low complexity" evidence="6">
    <location>
        <begin position="116"/>
        <end position="127"/>
    </location>
</feature>
<evidence type="ECO:0000256" key="5">
    <source>
        <dbReference type="ARBA" id="ARBA00023242"/>
    </source>
</evidence>
<gene>
    <name evidence="8" type="primary">NCAS0H00600</name>
    <name evidence="8" type="ordered locus">NCAS_0H00600</name>
</gene>
<feature type="compositionally biased region" description="Acidic residues" evidence="6">
    <location>
        <begin position="51"/>
        <end position="64"/>
    </location>
</feature>
<dbReference type="PANTHER" id="PTHR13484">
    <property type="entry name" value="FIP1-LIKE 1 PROTEIN"/>
    <property type="match status" value="1"/>
</dbReference>
<dbReference type="Proteomes" id="UP000001640">
    <property type="component" value="Chromosome 8"/>
</dbReference>
<dbReference type="EMBL" id="HE576759">
    <property type="protein sequence ID" value="CCC71370.1"/>
    <property type="molecule type" value="Genomic_DNA"/>
</dbReference>
<dbReference type="OMA" id="GFNEYTW"/>
<evidence type="ECO:0000313" key="9">
    <source>
        <dbReference type="Proteomes" id="UP000001640"/>
    </source>
</evidence>
<comment type="similarity">
    <text evidence="2">Belongs to the FIP1 family.</text>
</comment>